<proteinExistence type="predicted"/>
<accession>A0A8J2R038</accession>
<gene>
    <name evidence="2" type="ORF">DCHRY22_LOCUS13112</name>
</gene>
<organism evidence="2 3">
    <name type="scientific">Danaus chrysippus</name>
    <name type="common">African queen</name>
    <dbReference type="NCBI Taxonomy" id="151541"/>
    <lineage>
        <taxon>Eukaryota</taxon>
        <taxon>Metazoa</taxon>
        <taxon>Ecdysozoa</taxon>
        <taxon>Arthropoda</taxon>
        <taxon>Hexapoda</taxon>
        <taxon>Insecta</taxon>
        <taxon>Pterygota</taxon>
        <taxon>Neoptera</taxon>
        <taxon>Endopterygota</taxon>
        <taxon>Lepidoptera</taxon>
        <taxon>Glossata</taxon>
        <taxon>Ditrysia</taxon>
        <taxon>Papilionoidea</taxon>
        <taxon>Nymphalidae</taxon>
        <taxon>Danainae</taxon>
        <taxon>Danaini</taxon>
        <taxon>Danaina</taxon>
        <taxon>Danaus</taxon>
        <taxon>Anosia</taxon>
    </lineage>
</organism>
<feature type="region of interest" description="Disordered" evidence="1">
    <location>
        <begin position="30"/>
        <end position="83"/>
    </location>
</feature>
<evidence type="ECO:0000256" key="1">
    <source>
        <dbReference type="SAM" id="MobiDB-lite"/>
    </source>
</evidence>
<evidence type="ECO:0000313" key="2">
    <source>
        <dbReference type="EMBL" id="CAG9579135.1"/>
    </source>
</evidence>
<dbReference type="EMBL" id="CAKASE010000078">
    <property type="protein sequence ID" value="CAG9579135.1"/>
    <property type="molecule type" value="Genomic_DNA"/>
</dbReference>
<evidence type="ECO:0000313" key="3">
    <source>
        <dbReference type="Proteomes" id="UP000789524"/>
    </source>
</evidence>
<dbReference type="Proteomes" id="UP000789524">
    <property type="component" value="Unassembled WGS sequence"/>
</dbReference>
<feature type="compositionally biased region" description="Low complexity" evidence="1">
    <location>
        <begin position="62"/>
        <end position="74"/>
    </location>
</feature>
<reference evidence="2" key="1">
    <citation type="submission" date="2021-09" db="EMBL/GenBank/DDBJ databases">
        <authorList>
            <person name="Martin H S."/>
        </authorList>
    </citation>
    <scope>NUCLEOTIDE SEQUENCE</scope>
</reference>
<keyword evidence="3" id="KW-1185">Reference proteome</keyword>
<dbReference type="AlphaFoldDB" id="A0A8J2R038"/>
<name>A0A8J2R038_9NEOP</name>
<protein>
    <submittedName>
        <fullName evidence="2">(African queen) hypothetical protein</fullName>
    </submittedName>
</protein>
<sequence length="83" mass="9302">MGYLDALEPFRVSFVFSYALLQRQKLAEHLNEPASPRVAATSCRARPVTTSRPCRVSPTIIPRPSRARPVSVPRPSHDSPIYK</sequence>
<comment type="caution">
    <text evidence="2">The sequence shown here is derived from an EMBL/GenBank/DDBJ whole genome shotgun (WGS) entry which is preliminary data.</text>
</comment>